<dbReference type="EMBL" id="WHVB01000001">
    <property type="protein sequence ID" value="KAF8487151.1"/>
    <property type="molecule type" value="Genomic_DNA"/>
</dbReference>
<protein>
    <submittedName>
        <fullName evidence="1">Uncharacterized protein</fullName>
    </submittedName>
</protein>
<gene>
    <name evidence="1" type="ORF">DFH94DRAFT_16357</name>
</gene>
<dbReference type="AlphaFoldDB" id="A0A9P5N642"/>
<sequence length="246" mass="27429">MAQQQGPSRRDLLYARGYIARMVGPMEAARYFTRLLQFDERHLQLMVSILRGAFFIIHPAVHHVQPSPIQVIANQPAWLLDYKSRGYGTVVPQRLYRDAQSHPNVPLNMPIFFAHSELGTLGLRLAQAREGNIEGLLDGRAPALVGDCNTTYIRIQWPGYNEWTSQITTRETSPTQNTITLETLAECVADAVRRFLEIGAGQQCGLPAWQVGGPGGITADDIIIVGLIHVTQGSWQPILQLERHIS</sequence>
<evidence type="ECO:0000313" key="2">
    <source>
        <dbReference type="Proteomes" id="UP000759537"/>
    </source>
</evidence>
<name>A0A9P5N642_9AGAM</name>
<dbReference type="Proteomes" id="UP000759537">
    <property type="component" value="Unassembled WGS sequence"/>
</dbReference>
<comment type="caution">
    <text evidence="1">The sequence shown here is derived from an EMBL/GenBank/DDBJ whole genome shotgun (WGS) entry which is preliminary data.</text>
</comment>
<reference evidence="1" key="1">
    <citation type="submission" date="2019-10" db="EMBL/GenBank/DDBJ databases">
        <authorList>
            <consortium name="DOE Joint Genome Institute"/>
            <person name="Kuo A."/>
            <person name="Miyauchi S."/>
            <person name="Kiss E."/>
            <person name="Drula E."/>
            <person name="Kohler A."/>
            <person name="Sanchez-Garcia M."/>
            <person name="Andreopoulos B."/>
            <person name="Barry K.W."/>
            <person name="Bonito G."/>
            <person name="Buee M."/>
            <person name="Carver A."/>
            <person name="Chen C."/>
            <person name="Cichocki N."/>
            <person name="Clum A."/>
            <person name="Culley D."/>
            <person name="Crous P.W."/>
            <person name="Fauchery L."/>
            <person name="Girlanda M."/>
            <person name="Hayes R."/>
            <person name="Keri Z."/>
            <person name="LaButti K."/>
            <person name="Lipzen A."/>
            <person name="Lombard V."/>
            <person name="Magnuson J."/>
            <person name="Maillard F."/>
            <person name="Morin E."/>
            <person name="Murat C."/>
            <person name="Nolan M."/>
            <person name="Ohm R."/>
            <person name="Pangilinan J."/>
            <person name="Pereira M."/>
            <person name="Perotto S."/>
            <person name="Peter M."/>
            <person name="Riley R."/>
            <person name="Sitrit Y."/>
            <person name="Stielow B."/>
            <person name="Szollosi G."/>
            <person name="Zifcakova L."/>
            <person name="Stursova M."/>
            <person name="Spatafora J.W."/>
            <person name="Tedersoo L."/>
            <person name="Vaario L.-M."/>
            <person name="Yamada A."/>
            <person name="Yan M."/>
            <person name="Wang P."/>
            <person name="Xu J."/>
            <person name="Bruns T."/>
            <person name="Baldrian P."/>
            <person name="Vilgalys R."/>
            <person name="Henrissat B."/>
            <person name="Grigoriev I.V."/>
            <person name="Hibbett D."/>
            <person name="Nagy L.G."/>
            <person name="Martin F.M."/>
        </authorList>
    </citation>
    <scope>NUCLEOTIDE SEQUENCE</scope>
    <source>
        <strain evidence="1">Prilba</strain>
    </source>
</reference>
<reference evidence="1" key="2">
    <citation type="journal article" date="2020" name="Nat. Commun.">
        <title>Large-scale genome sequencing of mycorrhizal fungi provides insights into the early evolution of symbiotic traits.</title>
        <authorList>
            <person name="Miyauchi S."/>
            <person name="Kiss E."/>
            <person name="Kuo A."/>
            <person name="Drula E."/>
            <person name="Kohler A."/>
            <person name="Sanchez-Garcia M."/>
            <person name="Morin E."/>
            <person name="Andreopoulos B."/>
            <person name="Barry K.W."/>
            <person name="Bonito G."/>
            <person name="Buee M."/>
            <person name="Carver A."/>
            <person name="Chen C."/>
            <person name="Cichocki N."/>
            <person name="Clum A."/>
            <person name="Culley D."/>
            <person name="Crous P.W."/>
            <person name="Fauchery L."/>
            <person name="Girlanda M."/>
            <person name="Hayes R.D."/>
            <person name="Keri Z."/>
            <person name="LaButti K."/>
            <person name="Lipzen A."/>
            <person name="Lombard V."/>
            <person name="Magnuson J."/>
            <person name="Maillard F."/>
            <person name="Murat C."/>
            <person name="Nolan M."/>
            <person name="Ohm R.A."/>
            <person name="Pangilinan J."/>
            <person name="Pereira M.F."/>
            <person name="Perotto S."/>
            <person name="Peter M."/>
            <person name="Pfister S."/>
            <person name="Riley R."/>
            <person name="Sitrit Y."/>
            <person name="Stielow J.B."/>
            <person name="Szollosi G."/>
            <person name="Zifcakova L."/>
            <person name="Stursova M."/>
            <person name="Spatafora J.W."/>
            <person name="Tedersoo L."/>
            <person name="Vaario L.M."/>
            <person name="Yamada A."/>
            <person name="Yan M."/>
            <person name="Wang P."/>
            <person name="Xu J."/>
            <person name="Bruns T."/>
            <person name="Baldrian P."/>
            <person name="Vilgalys R."/>
            <person name="Dunand C."/>
            <person name="Henrissat B."/>
            <person name="Grigoriev I.V."/>
            <person name="Hibbett D."/>
            <person name="Nagy L.G."/>
            <person name="Martin F.M."/>
        </authorList>
    </citation>
    <scope>NUCLEOTIDE SEQUENCE</scope>
    <source>
        <strain evidence="1">Prilba</strain>
    </source>
</reference>
<keyword evidence="2" id="KW-1185">Reference proteome</keyword>
<evidence type="ECO:0000313" key="1">
    <source>
        <dbReference type="EMBL" id="KAF8487151.1"/>
    </source>
</evidence>
<proteinExistence type="predicted"/>
<dbReference type="OrthoDB" id="3269405at2759"/>
<accession>A0A9P5N642</accession>
<organism evidence="1 2">
    <name type="scientific">Russula ochroleuca</name>
    <dbReference type="NCBI Taxonomy" id="152965"/>
    <lineage>
        <taxon>Eukaryota</taxon>
        <taxon>Fungi</taxon>
        <taxon>Dikarya</taxon>
        <taxon>Basidiomycota</taxon>
        <taxon>Agaricomycotina</taxon>
        <taxon>Agaricomycetes</taxon>
        <taxon>Russulales</taxon>
        <taxon>Russulaceae</taxon>
        <taxon>Russula</taxon>
    </lineage>
</organism>